<dbReference type="EMBL" id="HE576759">
    <property type="protein sequence ID" value="CCC71350.1"/>
    <property type="molecule type" value="Genomic_DNA"/>
</dbReference>
<keyword evidence="3" id="KW-1185">Reference proteome</keyword>
<dbReference type="GeneID" id="96905031"/>
<reference key="2">
    <citation type="submission" date="2011-08" db="EMBL/GenBank/DDBJ databases">
        <title>Genome sequence of Naumovozyma castellii.</title>
        <authorList>
            <person name="Gordon J.L."/>
            <person name="Armisen D."/>
            <person name="Proux-Wera E."/>
            <person name="OhEigeartaigh S.S."/>
            <person name="Byrne K.P."/>
            <person name="Wolfe K.H."/>
        </authorList>
    </citation>
    <scope>NUCLEOTIDE SEQUENCE</scope>
    <source>
        <strain>Type strain:CBS 4309</strain>
    </source>
</reference>
<accession>G0VIM5</accession>
<dbReference type="InParanoid" id="G0VIM5"/>
<dbReference type="Pfam" id="PF17220">
    <property type="entry name" value="DUF5137"/>
    <property type="match status" value="1"/>
</dbReference>
<dbReference type="HOGENOM" id="CLU_2469626_0_0_1"/>
<dbReference type="Proteomes" id="UP000001640">
    <property type="component" value="Chromosome 8"/>
</dbReference>
<name>G0VIM5_NAUCA</name>
<sequence>MTTHHTDDPYESYLLKKSTEMKDDDGQLRREQETQLYLRSLQPEKFPTLNPIQHSCVNNDLQKRGIDESIDENAQPSCENKHNLKRKS</sequence>
<feature type="region of interest" description="Disordered" evidence="1">
    <location>
        <begin position="1"/>
        <end position="27"/>
    </location>
</feature>
<evidence type="ECO:0000313" key="2">
    <source>
        <dbReference type="EMBL" id="CCC71350.1"/>
    </source>
</evidence>
<evidence type="ECO:0000313" key="3">
    <source>
        <dbReference type="Proteomes" id="UP000001640"/>
    </source>
</evidence>
<feature type="region of interest" description="Disordered" evidence="1">
    <location>
        <begin position="69"/>
        <end position="88"/>
    </location>
</feature>
<dbReference type="InterPro" id="IPR033775">
    <property type="entry name" value="DUF5137"/>
</dbReference>
<evidence type="ECO:0000256" key="1">
    <source>
        <dbReference type="SAM" id="MobiDB-lite"/>
    </source>
</evidence>
<gene>
    <name evidence="2" type="primary">NCAS0H00400</name>
    <name evidence="2" type="ordered locus">NCAS_0H00400</name>
</gene>
<feature type="compositionally biased region" description="Basic and acidic residues" evidence="1">
    <location>
        <begin position="17"/>
        <end position="27"/>
    </location>
</feature>
<dbReference type="KEGG" id="ncs:NCAS_0H00400"/>
<protein>
    <submittedName>
        <fullName evidence="2">Uncharacterized protein</fullName>
    </submittedName>
</protein>
<dbReference type="AlphaFoldDB" id="G0VIM5"/>
<organism evidence="2 3">
    <name type="scientific">Naumovozyma castellii</name>
    <name type="common">Yeast</name>
    <name type="synonym">Saccharomyces castellii</name>
    <dbReference type="NCBI Taxonomy" id="27288"/>
    <lineage>
        <taxon>Eukaryota</taxon>
        <taxon>Fungi</taxon>
        <taxon>Dikarya</taxon>
        <taxon>Ascomycota</taxon>
        <taxon>Saccharomycotina</taxon>
        <taxon>Saccharomycetes</taxon>
        <taxon>Saccharomycetales</taxon>
        <taxon>Saccharomycetaceae</taxon>
        <taxon>Naumovozyma</taxon>
    </lineage>
</organism>
<proteinExistence type="predicted"/>
<dbReference type="RefSeq" id="XP_003677701.1">
    <property type="nucleotide sequence ID" value="XM_003677653.1"/>
</dbReference>
<reference evidence="2 3" key="1">
    <citation type="journal article" date="2011" name="Proc. Natl. Acad. Sci. U.S.A.">
        <title>Evolutionary erosion of yeast sex chromosomes by mating-type switching accidents.</title>
        <authorList>
            <person name="Gordon J.L."/>
            <person name="Armisen D."/>
            <person name="Proux-Wera E."/>
            <person name="Oheigeartaigh S.S."/>
            <person name="Byrne K.P."/>
            <person name="Wolfe K.H."/>
        </authorList>
    </citation>
    <scope>NUCLEOTIDE SEQUENCE [LARGE SCALE GENOMIC DNA]</scope>
    <source>
        <strain evidence="3">ATCC 76901 / BCRC 22586 / CBS 4309 / NBRC 1992 / NRRL Y-12630</strain>
    </source>
</reference>